<name>A0A2D0JTU6_9GAMM</name>
<protein>
    <submittedName>
        <fullName evidence="2">Hemolysin/hemagglutinin-like protein HecA</fullName>
    </submittedName>
</protein>
<dbReference type="GO" id="GO:0043022">
    <property type="term" value="F:ribosome binding"/>
    <property type="evidence" value="ECO:0007669"/>
    <property type="project" value="InterPro"/>
</dbReference>
<proteinExistence type="predicted"/>
<dbReference type="GO" id="GO:0003723">
    <property type="term" value="F:RNA binding"/>
    <property type="evidence" value="ECO:0007669"/>
    <property type="project" value="InterPro"/>
</dbReference>
<organism evidence="2 3">
    <name type="scientific">Xenorhabdus miraniensis</name>
    <dbReference type="NCBI Taxonomy" id="351674"/>
    <lineage>
        <taxon>Bacteria</taxon>
        <taxon>Pseudomonadati</taxon>
        <taxon>Pseudomonadota</taxon>
        <taxon>Gammaproteobacteria</taxon>
        <taxon>Enterobacterales</taxon>
        <taxon>Morganellaceae</taxon>
        <taxon>Xenorhabdus</taxon>
    </lineage>
</organism>
<evidence type="ECO:0000313" key="2">
    <source>
        <dbReference type="EMBL" id="PHM49635.1"/>
    </source>
</evidence>
<sequence length="134" mass="15284">MGGLNPYGYVHNPLSWVDPFGLAPCPTLPNGQTVAEFEKSLFRLPVQERVPVVREMAESVSKENNWKRAKNIEKLNKGRIIYQDDKYYYSVDTQHGRFEKVAQKRGNHLGEVDMKLNDIPNSIDKSGGHDLKVK</sequence>
<dbReference type="SUPFAM" id="SSF63840">
    <property type="entry name" value="Ribonuclease domain of colicin E3"/>
    <property type="match status" value="1"/>
</dbReference>
<reference evidence="2 3" key="1">
    <citation type="journal article" date="2017" name="Nat. Microbiol.">
        <title>Natural product diversity associated with the nematode symbionts Photorhabdus and Xenorhabdus.</title>
        <authorList>
            <person name="Tobias N.J."/>
            <person name="Wolff H."/>
            <person name="Djahanschiri B."/>
            <person name="Grundmann F."/>
            <person name="Kronenwerth M."/>
            <person name="Shi Y.M."/>
            <person name="Simonyi S."/>
            <person name="Grun P."/>
            <person name="Shapiro-Ilan D."/>
            <person name="Pidot S.J."/>
            <person name="Stinear T.P."/>
            <person name="Ebersberger I."/>
            <person name="Bode H.B."/>
        </authorList>
    </citation>
    <scope>NUCLEOTIDE SEQUENCE [LARGE SCALE GENOMIC DNA]</scope>
    <source>
        <strain evidence="2 3">DSM 17902</strain>
    </source>
</reference>
<feature type="domain" description="Colicin E3-like ribonuclease" evidence="1">
    <location>
        <begin position="79"/>
        <end position="115"/>
    </location>
</feature>
<dbReference type="InterPro" id="IPR009105">
    <property type="entry name" value="Colicin_E3_ribonuclease"/>
</dbReference>
<evidence type="ECO:0000313" key="3">
    <source>
        <dbReference type="Proteomes" id="UP000221980"/>
    </source>
</evidence>
<dbReference type="InterPro" id="IPR036725">
    <property type="entry name" value="ColE3_ribonuclease_sf"/>
</dbReference>
<gene>
    <name evidence="2" type="ORF">Xmir_01082</name>
</gene>
<evidence type="ECO:0000259" key="1">
    <source>
        <dbReference type="Pfam" id="PF09000"/>
    </source>
</evidence>
<dbReference type="AlphaFoldDB" id="A0A2D0JTU6"/>
<dbReference type="Proteomes" id="UP000221980">
    <property type="component" value="Unassembled WGS sequence"/>
</dbReference>
<keyword evidence="3" id="KW-1185">Reference proteome</keyword>
<dbReference type="EMBL" id="NITZ01000004">
    <property type="protein sequence ID" value="PHM49635.1"/>
    <property type="molecule type" value="Genomic_DNA"/>
</dbReference>
<dbReference type="Pfam" id="PF09000">
    <property type="entry name" value="Cytotoxic"/>
    <property type="match status" value="1"/>
</dbReference>
<dbReference type="GO" id="GO:0016788">
    <property type="term" value="F:hydrolase activity, acting on ester bonds"/>
    <property type="evidence" value="ECO:0007669"/>
    <property type="project" value="InterPro"/>
</dbReference>
<accession>A0A2D0JTU6</accession>
<comment type="caution">
    <text evidence="2">The sequence shown here is derived from an EMBL/GenBank/DDBJ whole genome shotgun (WGS) entry which is preliminary data.</text>
</comment>
<dbReference type="Gene3D" id="3.10.380.10">
    <property type="entry name" value="Colicin E3-like ribonuclease domain"/>
    <property type="match status" value="1"/>
</dbReference>